<dbReference type="GO" id="GO:0005789">
    <property type="term" value="C:endoplasmic reticulum membrane"/>
    <property type="evidence" value="ECO:0007669"/>
    <property type="project" value="UniProtKB-SubCell"/>
</dbReference>
<evidence type="ECO:0000256" key="12">
    <source>
        <dbReference type="ARBA" id="ARBA00023136"/>
    </source>
</evidence>
<dbReference type="GO" id="GO:0004571">
    <property type="term" value="F:mannosyl-oligosaccharide 1,2-alpha-mannosidase activity"/>
    <property type="evidence" value="ECO:0007669"/>
    <property type="project" value="UniProtKB-EC"/>
</dbReference>
<dbReference type="GO" id="GO:0005509">
    <property type="term" value="F:calcium ion binding"/>
    <property type="evidence" value="ECO:0007669"/>
    <property type="project" value="InterPro"/>
</dbReference>
<evidence type="ECO:0000256" key="14">
    <source>
        <dbReference type="ARBA" id="ARBA00023295"/>
    </source>
</evidence>
<evidence type="ECO:0000256" key="11">
    <source>
        <dbReference type="ARBA" id="ARBA00022989"/>
    </source>
</evidence>
<keyword evidence="14 19" id="KW-0326">Glycosidase</keyword>
<evidence type="ECO:0000313" key="22">
    <source>
        <dbReference type="Ensembl" id="ENSMMNP00015027394.1"/>
    </source>
</evidence>
<evidence type="ECO:0000256" key="13">
    <source>
        <dbReference type="ARBA" id="ARBA00023157"/>
    </source>
</evidence>
<feature type="compositionally biased region" description="Low complexity" evidence="20">
    <location>
        <begin position="550"/>
        <end position="564"/>
    </location>
</feature>
<comment type="cofactor">
    <cofactor evidence="1">
        <name>Ca(2+)</name>
        <dbReference type="ChEBI" id="CHEBI:29108"/>
    </cofactor>
</comment>
<accession>A0A8C6CG17</accession>
<evidence type="ECO:0000256" key="10">
    <source>
        <dbReference type="ARBA" id="ARBA00022968"/>
    </source>
</evidence>
<evidence type="ECO:0000313" key="23">
    <source>
        <dbReference type="Proteomes" id="UP000694561"/>
    </source>
</evidence>
<dbReference type="GO" id="GO:0036503">
    <property type="term" value="P:ERAD pathway"/>
    <property type="evidence" value="ECO:0007669"/>
    <property type="project" value="Ensembl"/>
</dbReference>
<feature type="compositionally biased region" description="Pro residues" evidence="20">
    <location>
        <begin position="591"/>
        <end position="601"/>
    </location>
</feature>
<gene>
    <name evidence="22" type="primary">MAN1B1</name>
</gene>
<evidence type="ECO:0000256" key="18">
    <source>
        <dbReference type="PIRSR" id="PIRSR601382-3"/>
    </source>
</evidence>
<keyword evidence="10" id="KW-0735">Signal-anchor</keyword>
<dbReference type="GO" id="GO:0005975">
    <property type="term" value="P:carbohydrate metabolic process"/>
    <property type="evidence" value="ECO:0007669"/>
    <property type="project" value="InterPro"/>
</dbReference>
<evidence type="ECO:0000256" key="7">
    <source>
        <dbReference type="ARBA" id="ARBA00022801"/>
    </source>
</evidence>
<comment type="pathway">
    <text evidence="3">Protein modification; protein glycosylation.</text>
</comment>
<dbReference type="PANTHER" id="PTHR11742">
    <property type="entry name" value="MANNOSYL-OLIGOSACCHARIDE ALPHA-1,2-MANNOSIDASE-RELATED"/>
    <property type="match status" value="1"/>
</dbReference>
<evidence type="ECO:0000256" key="17">
    <source>
        <dbReference type="ARBA" id="ARBA00053655"/>
    </source>
</evidence>
<dbReference type="GeneTree" id="ENSGT00940000155422"/>
<keyword evidence="8" id="KW-0256">Endoplasmic reticulum</keyword>
<dbReference type="GO" id="GO:0031410">
    <property type="term" value="C:cytoplasmic vesicle"/>
    <property type="evidence" value="ECO:0007669"/>
    <property type="project" value="Ensembl"/>
</dbReference>
<dbReference type="GO" id="GO:0006491">
    <property type="term" value="P:N-glycan processing"/>
    <property type="evidence" value="ECO:0007669"/>
    <property type="project" value="Ensembl"/>
</dbReference>
<keyword evidence="11 21" id="KW-1133">Transmembrane helix</keyword>
<comment type="function">
    <text evidence="17">Involved in glycoprotein quality control targeting of misfolded glycoproteins for degradation. It primarily trims a single alpha-1,2-linked mannose residue from Man(9)GlcNAc(2) to produce Man(8)GlcNAc(2), but at high enzyme concentrations, as found in the ER quality control compartment (ERQC), it further trims the carbohydrates to Man(5-6)GlcNAc(2).</text>
</comment>
<protein>
    <recommendedName>
        <fullName evidence="19">alpha-1,2-Mannosidase</fullName>
        <ecNumber evidence="19">3.2.1.-</ecNumber>
    </recommendedName>
</protein>
<dbReference type="GO" id="GO:0044322">
    <property type="term" value="C:endoplasmic reticulum quality control compartment"/>
    <property type="evidence" value="ECO:0007669"/>
    <property type="project" value="Ensembl"/>
</dbReference>
<comment type="subcellular location">
    <subcellularLocation>
        <location evidence="2">Endoplasmic reticulum membrane</location>
        <topology evidence="2">Single-pass type II membrane protein</topology>
    </subcellularLocation>
</comment>
<evidence type="ECO:0000256" key="20">
    <source>
        <dbReference type="SAM" id="MobiDB-lite"/>
    </source>
</evidence>
<evidence type="ECO:0000256" key="9">
    <source>
        <dbReference type="ARBA" id="ARBA00022837"/>
    </source>
</evidence>
<reference evidence="22" key="1">
    <citation type="submission" date="2025-08" db="UniProtKB">
        <authorList>
            <consortium name="Ensembl"/>
        </authorList>
    </citation>
    <scope>IDENTIFICATION</scope>
</reference>
<evidence type="ECO:0000256" key="21">
    <source>
        <dbReference type="SAM" id="Phobius"/>
    </source>
</evidence>
<evidence type="ECO:0000256" key="16">
    <source>
        <dbReference type="ARBA" id="ARBA00048605"/>
    </source>
</evidence>
<feature type="disulfide bond" evidence="18">
    <location>
        <begin position="484"/>
        <end position="513"/>
    </location>
</feature>
<feature type="transmembrane region" description="Helical" evidence="21">
    <location>
        <begin position="49"/>
        <end position="68"/>
    </location>
</feature>
<feature type="compositionally biased region" description="Basic and acidic residues" evidence="20">
    <location>
        <begin position="133"/>
        <end position="156"/>
    </location>
</feature>
<dbReference type="InterPro" id="IPR001382">
    <property type="entry name" value="Glyco_hydro_47"/>
</dbReference>
<dbReference type="InterPro" id="IPR036026">
    <property type="entry name" value="Seven-hairpin_glycosidases"/>
</dbReference>
<comment type="catalytic activity">
    <reaction evidence="15">
        <text>N(4)-(alpha-D-Man-(1-&gt;2)-alpha-D-Man-(1-&gt;2)-alpha-D-Man-(1-&gt;3)-[alpha-D-Man-(1-&gt;3)-[alpha-D-Man-(1-&gt;2)-alpha-D-Man-(1-&gt;6)]-alpha-D-Man-(1-&gt;6)]-beta-D-Man-(1-&gt;4)-beta-D-GlcNAc-(1-&gt;4)-beta-D-GlcNAc)-L-asparaginyl-[protein] (N-glucan mannose isomer 8A1,2,3B1,3) + 3 H2O = N(4)-(alpha-D-Man-(1-&gt;3)-[alpha-D-Man-(1-&gt;3)-[alpha-D-Man-(1-&gt;6)]-alpha-D-Man-(1-&gt;6)]-beta-D-Man-(1-&gt;4)-beta-D-GlcNAc-(1-&gt;4)-beta-D-GlcNAc)-L-asparaginyl-[protein] (N-glucan mannose isomer 5A1,2) + 3 beta-D-mannose</text>
        <dbReference type="Rhea" id="RHEA:56028"/>
        <dbReference type="Rhea" id="RHEA-COMP:14358"/>
        <dbReference type="Rhea" id="RHEA-COMP:14367"/>
        <dbReference type="ChEBI" id="CHEBI:15377"/>
        <dbReference type="ChEBI" id="CHEBI:28563"/>
        <dbReference type="ChEBI" id="CHEBI:59087"/>
        <dbReference type="ChEBI" id="CHEBI:60628"/>
        <dbReference type="EC" id="3.2.1.113"/>
    </reaction>
</comment>
<organism evidence="22 23">
    <name type="scientific">Monodon monoceros</name>
    <name type="common">Narwhal</name>
    <name type="synonym">Ceratodon monodon</name>
    <dbReference type="NCBI Taxonomy" id="40151"/>
    <lineage>
        <taxon>Eukaryota</taxon>
        <taxon>Metazoa</taxon>
        <taxon>Chordata</taxon>
        <taxon>Craniata</taxon>
        <taxon>Vertebrata</taxon>
        <taxon>Euteleostomi</taxon>
        <taxon>Mammalia</taxon>
        <taxon>Eutheria</taxon>
        <taxon>Laurasiatheria</taxon>
        <taxon>Artiodactyla</taxon>
        <taxon>Whippomorpha</taxon>
        <taxon>Cetacea</taxon>
        <taxon>Odontoceti</taxon>
        <taxon>Monodontidae</taxon>
        <taxon>Monodon</taxon>
    </lineage>
</organism>
<evidence type="ECO:0000256" key="19">
    <source>
        <dbReference type="RuleBase" id="RU361193"/>
    </source>
</evidence>
<dbReference type="FunFam" id="1.50.10.10:FF:000010">
    <property type="entry name" value="alpha-1,2-Mannosidase"/>
    <property type="match status" value="1"/>
</dbReference>
<sequence length="751" mass="82722">MYPPPPLPPRRDFISVTLSPGRSYDGGQGLRRRSFWRKWKQLSRLQRNVVLFLLAFLMLCGLLSYISVADEWKAVGSRLAEGPKMRPANPPVLPAPQRAAENLETFAGVSPQKPSRHFRRRPPNLQIRAPDGAAKDRRQDEAQRRAEAAGEARWEDDAQGSRISWRGTGTEPEQGPQLPPRKAEAAPRPSPQALRMRNSPASQNERQKAVVAAFRHAWAGYRKFAWGHDELKPVSKSFSEWFGLGLTLIDALDTMWILGLKKEFEEARKWVSQKLLFQKNVDVNLFESTIRILGGLLSAFHLSGDVLFLEKAEDFGDRLMPAFQTPSKIPYSDVNIGTGVAHPPRWTSDSTVAEVTSIQLEFRELSRLTGVKKFQEAVEEVTRRVHSLRGKKDGLVPMFINTNSGLFTHLGVFTLGARADSYYEYLLKQWIQGGKKETQLLEDYLEAVEGIRKHLLHRSEPGKLTFVGELAHGRFSAKMDHLVCFLPGTLALGAHHGLPADHMELAQALMDTCYQMNRQMETGLSPEIVHFNLHPQKSHKDVQVKVSHAGAGVAQGRQGRGVARLILSPRSSPGRRQTQPTAARDGGEPVLPVPPHGPPQVPGLGLGDPAQLQRVREGEGPPAAWVSSPAPRRRLPRGLGGGGPAPAARAQLPSTALKVYMTRGPGHPSFLSRGGSLQRPEVHRACPSWVVCGLGGTCPPGGDFSAAAPQDGCCDRHHPRCAQAQPPIIQPGPWLREGLALHRAQCPAQQS</sequence>
<dbReference type="Pfam" id="PF01532">
    <property type="entry name" value="Glyco_hydro_47"/>
    <property type="match status" value="1"/>
</dbReference>
<evidence type="ECO:0000256" key="3">
    <source>
        <dbReference type="ARBA" id="ARBA00004922"/>
    </source>
</evidence>
<feature type="compositionally biased region" description="Polar residues" evidence="20">
    <location>
        <begin position="569"/>
        <end position="581"/>
    </location>
</feature>
<dbReference type="Gene3D" id="1.50.10.10">
    <property type="match status" value="1"/>
</dbReference>
<dbReference type="EC" id="3.2.1.-" evidence="19"/>
<keyword evidence="7 19" id="KW-0378">Hydrolase</keyword>
<name>A0A8C6CG17_MONMO</name>
<comment type="catalytic activity">
    <reaction evidence="16">
        <text>N(4)-(alpha-D-Man-(1-&gt;2)-alpha-D-Man-(1-&gt;2)-alpha-D-Man-(1-&gt;3)-[alpha-D-Man-(1-&gt;2)-alpha-D-Man-(1-&gt;3)-[alpha-D-Man-(1-&gt;2)-alpha-D-Man-(1-&gt;6)]-alpha-D-Man-(1-&gt;6)]-beta-D-Man-(1-&gt;4)-beta-D-GlcNAc-(1-&gt;4)-beta-D-GlcNAc)-L-asparaginyl-[protein] (N-glucan mannose isomer 9A1,2,3B1,2,3) + 4 H2O = N(4)-(alpha-D-Man-(1-&gt;3)-[alpha-D-Man-(1-&gt;3)-[alpha-D-Man-(1-&gt;6)]-alpha-D-Man-(1-&gt;6)]-beta-D-Man-(1-&gt;4)-beta-D-GlcNAc-(1-&gt;4)-beta-D-GlcNAc)-L-asparaginyl-[protein] (N-glucan mannose isomer 5A1,2) + 4 beta-D-mannose</text>
        <dbReference type="Rhea" id="RHEA:56008"/>
        <dbReference type="Rhea" id="RHEA-COMP:14356"/>
        <dbReference type="Rhea" id="RHEA-COMP:14367"/>
        <dbReference type="ChEBI" id="CHEBI:15377"/>
        <dbReference type="ChEBI" id="CHEBI:28563"/>
        <dbReference type="ChEBI" id="CHEBI:59087"/>
        <dbReference type="ChEBI" id="CHEBI:139493"/>
        <dbReference type="EC" id="3.2.1.113"/>
    </reaction>
</comment>
<evidence type="ECO:0000256" key="8">
    <source>
        <dbReference type="ARBA" id="ARBA00022824"/>
    </source>
</evidence>
<keyword evidence="23" id="KW-1185">Reference proteome</keyword>
<dbReference type="AlphaFoldDB" id="A0A8C6CG17"/>
<keyword evidence="13 18" id="KW-1015">Disulfide bond</keyword>
<evidence type="ECO:0000256" key="2">
    <source>
        <dbReference type="ARBA" id="ARBA00004648"/>
    </source>
</evidence>
<comment type="similarity">
    <text evidence="4 19">Belongs to the glycosyl hydrolase 47 family.</text>
</comment>
<evidence type="ECO:0000256" key="15">
    <source>
        <dbReference type="ARBA" id="ARBA00047669"/>
    </source>
</evidence>
<evidence type="ECO:0000256" key="4">
    <source>
        <dbReference type="ARBA" id="ARBA00007658"/>
    </source>
</evidence>
<keyword evidence="5 21" id="KW-0812">Transmembrane</keyword>
<dbReference type="Ensembl" id="ENSMMNT00015030109.1">
    <property type="protein sequence ID" value="ENSMMNP00015027394.1"/>
    <property type="gene ID" value="ENSMMNG00015020010.1"/>
</dbReference>
<dbReference type="SUPFAM" id="SSF48225">
    <property type="entry name" value="Seven-hairpin glycosidases"/>
    <property type="match status" value="1"/>
</dbReference>
<keyword evidence="9" id="KW-0106">Calcium</keyword>
<proteinExistence type="inferred from homology"/>
<evidence type="ECO:0000256" key="1">
    <source>
        <dbReference type="ARBA" id="ARBA00001913"/>
    </source>
</evidence>
<dbReference type="InterPro" id="IPR012341">
    <property type="entry name" value="6hp_glycosidase-like_sf"/>
</dbReference>
<keyword evidence="6" id="KW-0479">Metal-binding</keyword>
<keyword evidence="12 21" id="KW-0472">Membrane</keyword>
<evidence type="ECO:0000256" key="6">
    <source>
        <dbReference type="ARBA" id="ARBA00022723"/>
    </source>
</evidence>
<dbReference type="PRINTS" id="PR00747">
    <property type="entry name" value="GLYHDRLASE47"/>
</dbReference>
<dbReference type="PANTHER" id="PTHR11742:SF55">
    <property type="entry name" value="ENDOPLASMIC RETICULUM MANNOSYL-OLIGOSACCHARIDE 1,2-ALPHA-MANNOSIDASE"/>
    <property type="match status" value="1"/>
</dbReference>
<feature type="region of interest" description="Disordered" evidence="20">
    <location>
        <begin position="550"/>
        <end position="649"/>
    </location>
</feature>
<reference evidence="22" key="2">
    <citation type="submission" date="2025-09" db="UniProtKB">
        <authorList>
            <consortium name="Ensembl"/>
        </authorList>
    </citation>
    <scope>IDENTIFICATION</scope>
</reference>
<dbReference type="Proteomes" id="UP000694561">
    <property type="component" value="Unplaced"/>
</dbReference>
<evidence type="ECO:0000256" key="5">
    <source>
        <dbReference type="ARBA" id="ARBA00022692"/>
    </source>
</evidence>
<feature type="region of interest" description="Disordered" evidence="20">
    <location>
        <begin position="106"/>
        <end position="206"/>
    </location>
</feature>
<dbReference type="InterPro" id="IPR050749">
    <property type="entry name" value="Glycosyl_Hydrolase_47"/>
</dbReference>